<dbReference type="InterPro" id="IPR052192">
    <property type="entry name" value="Insect_Ionotropic_Sensory_Rcpt"/>
</dbReference>
<keyword evidence="6" id="KW-0675">Receptor</keyword>
<evidence type="ECO:0000256" key="3">
    <source>
        <dbReference type="ARBA" id="ARBA00022692"/>
    </source>
</evidence>
<dbReference type="GO" id="GO:0005886">
    <property type="term" value="C:plasma membrane"/>
    <property type="evidence" value="ECO:0007669"/>
    <property type="project" value="UniProtKB-SubCell"/>
</dbReference>
<dbReference type="KEGG" id="tpal:117651995"/>
<gene>
    <name evidence="11" type="primary">LOC117651995</name>
</gene>
<dbReference type="OrthoDB" id="6430908at2759"/>
<evidence type="ECO:0000256" key="1">
    <source>
        <dbReference type="ARBA" id="ARBA00004651"/>
    </source>
</evidence>
<evidence type="ECO:0000256" key="6">
    <source>
        <dbReference type="ARBA" id="ARBA00023170"/>
    </source>
</evidence>
<organism evidence="11">
    <name type="scientific">Thrips palmi</name>
    <name type="common">Melon thrips</name>
    <dbReference type="NCBI Taxonomy" id="161013"/>
    <lineage>
        <taxon>Eukaryota</taxon>
        <taxon>Metazoa</taxon>
        <taxon>Ecdysozoa</taxon>
        <taxon>Arthropoda</taxon>
        <taxon>Hexapoda</taxon>
        <taxon>Insecta</taxon>
        <taxon>Pterygota</taxon>
        <taxon>Neoptera</taxon>
        <taxon>Paraneoptera</taxon>
        <taxon>Thysanoptera</taxon>
        <taxon>Terebrantia</taxon>
        <taxon>Thripoidea</taxon>
        <taxon>Thripidae</taxon>
        <taxon>Thrips</taxon>
    </lineage>
</organism>
<evidence type="ECO:0000256" key="7">
    <source>
        <dbReference type="ARBA" id="ARBA00023180"/>
    </source>
</evidence>
<evidence type="ECO:0000256" key="9">
    <source>
        <dbReference type="SAM" id="Phobius"/>
    </source>
</evidence>
<keyword evidence="4 9" id="KW-1133">Transmembrane helix</keyword>
<dbReference type="PANTHER" id="PTHR42643">
    <property type="entry name" value="IONOTROPIC RECEPTOR 20A-RELATED"/>
    <property type="match status" value="1"/>
</dbReference>
<keyword evidence="5 9" id="KW-0472">Membrane</keyword>
<accession>A0A6P9A3S7</accession>
<reference evidence="11" key="1">
    <citation type="submission" date="2025-08" db="UniProtKB">
        <authorList>
            <consortium name="RefSeq"/>
        </authorList>
    </citation>
    <scope>IDENTIFICATION</scope>
    <source>
        <tissue evidence="11">Total insect</tissue>
    </source>
</reference>
<comment type="subcellular location">
    <subcellularLocation>
        <location evidence="1">Cell membrane</location>
        <topology evidence="1">Multi-pass membrane protein</topology>
    </subcellularLocation>
</comment>
<feature type="transmembrane region" description="Helical" evidence="9">
    <location>
        <begin position="593"/>
        <end position="614"/>
    </location>
</feature>
<dbReference type="PANTHER" id="PTHR42643:SF30">
    <property type="entry name" value="IONOTROPIC RECEPTOR 40A-RELATED"/>
    <property type="match status" value="1"/>
</dbReference>
<evidence type="ECO:0000256" key="5">
    <source>
        <dbReference type="ARBA" id="ARBA00023136"/>
    </source>
</evidence>
<proteinExistence type="predicted"/>
<dbReference type="Gene3D" id="3.40.190.10">
    <property type="entry name" value="Periplasmic binding protein-like II"/>
    <property type="match status" value="1"/>
</dbReference>
<dbReference type="RefSeq" id="XP_034252512.1">
    <property type="nucleotide sequence ID" value="XM_034396621.1"/>
</dbReference>
<dbReference type="Gene3D" id="1.10.287.70">
    <property type="match status" value="1"/>
</dbReference>
<evidence type="ECO:0000313" key="11">
    <source>
        <dbReference type="RefSeq" id="XP_034252512.1"/>
    </source>
</evidence>
<dbReference type="AlphaFoldDB" id="A0A6P9A3S7"/>
<dbReference type="InParanoid" id="A0A6P9A3S7"/>
<evidence type="ECO:0000256" key="4">
    <source>
        <dbReference type="ARBA" id="ARBA00022989"/>
    </source>
</evidence>
<dbReference type="SUPFAM" id="SSF53850">
    <property type="entry name" value="Periplasmic binding protein-like II"/>
    <property type="match status" value="1"/>
</dbReference>
<evidence type="ECO:0000313" key="10">
    <source>
        <dbReference type="Proteomes" id="UP000515158"/>
    </source>
</evidence>
<keyword evidence="3 9" id="KW-0812">Transmembrane</keyword>
<keyword evidence="10" id="KW-1185">Reference proteome</keyword>
<dbReference type="GeneID" id="117651995"/>
<feature type="region of interest" description="Disordered" evidence="8">
    <location>
        <begin position="560"/>
        <end position="581"/>
    </location>
</feature>
<sequence>MQGARAAAPSDSDSDVTNLATHIANTYFPNGLVLLAATTCDALLAASFLLISLNTQLRWTFEVVCGKPYHRWPLLSHQPSAYILLAPVQVKEKEIAEQVEVLRGLSNWNARAKFLVLLLRHAEDDDEEAGALHDVHDVLRELWRHLVVEATVARKERDSVSVWTHSPILRPGQGPWREAEWRNGRLRYLQGHLQGQLEPPPRLYQPQVVAGRLANFTLRAVTFDWPPFTIADKCRNKLASGIEVRLLRSAGDALGFRLHEVLAPAAQAWPGLMKRVNEGSADVAYAGIIPYAERFLLYDASGAYLQDRTRWFATTPRALTVWESVYHVFRPQVWLLLLVSYATTVVLEVSFARLSGLGPDLAQYETWSLVVLDSWRALVDTSVGVLPASTRVRLLFTAWVLGSMHLNQAFRSLLTSSLSSAQYERVPRTLDDLVASGLPYAASDMTMTRLYGAEADPSPSVRALLLGGERCANPAVCITQMRRKHPDGHALAISQNYVAFAGRRAGLVPMDDTVITYFNVVLFRRGHPLFDLFNRNMLRAVQAGLVEYWEGEARRMYHVEPDKQADKQGAARTADGQRRGQRTRQLRLHNIDFVFAALFAGCAFATACFGLECLTPLCRRKAARPADPALEQYHAFRA</sequence>
<dbReference type="Proteomes" id="UP000515158">
    <property type="component" value="Unplaced"/>
</dbReference>
<evidence type="ECO:0000256" key="2">
    <source>
        <dbReference type="ARBA" id="ARBA00022475"/>
    </source>
</evidence>
<evidence type="ECO:0000256" key="8">
    <source>
        <dbReference type="SAM" id="MobiDB-lite"/>
    </source>
</evidence>
<name>A0A6P9A3S7_THRPL</name>
<keyword evidence="2" id="KW-1003">Cell membrane</keyword>
<protein>
    <submittedName>
        <fullName evidence="11">Uncharacterized protein LOC117651995</fullName>
    </submittedName>
</protein>
<keyword evidence="7" id="KW-0325">Glycoprotein</keyword>